<gene>
    <name evidence="2" type="ORF">CVT63_03340</name>
</gene>
<accession>A0A2N3G6H1</accession>
<protein>
    <submittedName>
        <fullName evidence="2">Uncharacterized protein</fullName>
    </submittedName>
</protein>
<dbReference type="Proteomes" id="UP000233654">
    <property type="component" value="Unassembled WGS sequence"/>
</dbReference>
<comment type="caution">
    <text evidence="2">The sequence shown here is derived from an EMBL/GenBank/DDBJ whole genome shotgun (WGS) entry which is preliminary data.</text>
</comment>
<dbReference type="EMBL" id="PHEX01000021">
    <property type="protein sequence ID" value="PKQ28317.1"/>
    <property type="molecule type" value="Genomic_DNA"/>
</dbReference>
<evidence type="ECO:0000256" key="1">
    <source>
        <dbReference type="SAM" id="MobiDB-lite"/>
    </source>
</evidence>
<proteinExistence type="predicted"/>
<evidence type="ECO:0000313" key="3">
    <source>
        <dbReference type="Proteomes" id="UP000233654"/>
    </source>
</evidence>
<feature type="region of interest" description="Disordered" evidence="1">
    <location>
        <begin position="90"/>
        <end position="113"/>
    </location>
</feature>
<reference evidence="2 3" key="1">
    <citation type="journal article" date="2017" name="ISME J.">
        <title>Potential for microbial H2 and metal transformations associated with novel bacteria and archaea in deep terrestrial subsurface sediments.</title>
        <authorList>
            <person name="Hernsdorf A.W."/>
            <person name="Amano Y."/>
            <person name="Miyakawa K."/>
            <person name="Ise K."/>
            <person name="Suzuki Y."/>
            <person name="Anantharaman K."/>
            <person name="Probst A."/>
            <person name="Burstein D."/>
            <person name="Thomas B.C."/>
            <person name="Banfield J.F."/>
        </authorList>
    </citation>
    <scope>NUCLEOTIDE SEQUENCE [LARGE SCALE GENOMIC DNA]</scope>
    <source>
        <strain evidence="2">HGW-Actinobacteria-3</strain>
    </source>
</reference>
<dbReference type="AlphaFoldDB" id="A0A2N3G6H1"/>
<name>A0A2N3G6H1_9ACTN</name>
<sequence>MGIVVRDERGLHVTPPSSIDGFNNAVQRVGNLYSEQPDWFNFAATNQLEMAMPEGLIERAQVRVYGNRLTVRLCSRFDMVHLKMMASLDRGEEQTTDLIRMRPTEDEARAAAS</sequence>
<evidence type="ECO:0000313" key="2">
    <source>
        <dbReference type="EMBL" id="PKQ28317.1"/>
    </source>
</evidence>
<organism evidence="2 3">
    <name type="scientific">Candidatus Anoxymicrobium japonicum</name>
    <dbReference type="NCBI Taxonomy" id="2013648"/>
    <lineage>
        <taxon>Bacteria</taxon>
        <taxon>Bacillati</taxon>
        <taxon>Actinomycetota</taxon>
        <taxon>Candidatus Geothermincolia</taxon>
        <taxon>Candidatus Geothermincolales</taxon>
        <taxon>Candidatus Anoxymicrobiaceae</taxon>
        <taxon>Candidatus Anoxymicrobium</taxon>
    </lineage>
</organism>